<keyword evidence="2" id="KW-0676">Redox-active center</keyword>
<dbReference type="PANTHER" id="PTHR36450:SF1">
    <property type="entry name" value="THIOREDOXIN"/>
    <property type="match status" value="1"/>
</dbReference>
<dbReference type="PANTHER" id="PTHR36450">
    <property type="entry name" value="THIOREDOXIN"/>
    <property type="match status" value="1"/>
</dbReference>
<organism evidence="4 5">
    <name type="scientific">Leptothrix cholodnii (strain ATCC 51168 / LMG 8142 / SP-6)</name>
    <name type="common">Leptothrix discophora (strain SP-6)</name>
    <dbReference type="NCBI Taxonomy" id="395495"/>
    <lineage>
        <taxon>Bacteria</taxon>
        <taxon>Pseudomonadati</taxon>
        <taxon>Pseudomonadota</taxon>
        <taxon>Betaproteobacteria</taxon>
        <taxon>Burkholderiales</taxon>
        <taxon>Sphaerotilaceae</taxon>
        <taxon>Leptothrix</taxon>
    </lineage>
</organism>
<dbReference type="AlphaFoldDB" id="B1Y687"/>
<protein>
    <submittedName>
        <fullName evidence="4">Redox-active disulfide protein 2</fullName>
    </submittedName>
</protein>
<feature type="active site" description="Nucleophile" evidence="1">
    <location>
        <position position="11"/>
    </location>
</feature>
<dbReference type="HOGENOM" id="CLU_090389_18_2_4"/>
<dbReference type="RefSeq" id="WP_012346354.1">
    <property type="nucleotide sequence ID" value="NC_010524.1"/>
</dbReference>
<dbReference type="NCBIfam" id="TIGR00412">
    <property type="entry name" value="redox_disulf_2"/>
    <property type="match status" value="1"/>
</dbReference>
<dbReference type="Gene3D" id="3.40.30.10">
    <property type="entry name" value="Glutaredoxin"/>
    <property type="match status" value="1"/>
</dbReference>
<evidence type="ECO:0000313" key="4">
    <source>
        <dbReference type="EMBL" id="ACB33592.1"/>
    </source>
</evidence>
<feature type="domain" description="Thioredoxin-like fold" evidence="3">
    <location>
        <begin position="3"/>
        <end position="77"/>
    </location>
</feature>
<evidence type="ECO:0000256" key="2">
    <source>
        <dbReference type="PIRSR" id="PIRSR037031-51"/>
    </source>
</evidence>
<accession>B1Y687</accession>
<feature type="active site" description="Nucleophile" evidence="1">
    <location>
        <position position="14"/>
    </location>
</feature>
<gene>
    <name evidence="4" type="ordered locus">Lcho_1324</name>
</gene>
<dbReference type="Pfam" id="PF13192">
    <property type="entry name" value="Thioredoxin_3"/>
    <property type="match status" value="1"/>
</dbReference>
<dbReference type="InterPro" id="IPR036249">
    <property type="entry name" value="Thioredoxin-like_sf"/>
</dbReference>
<dbReference type="eggNOG" id="COG0526">
    <property type="taxonomic scope" value="Bacteria"/>
</dbReference>
<dbReference type="STRING" id="395495.Lcho_1324"/>
<reference evidence="4 5" key="1">
    <citation type="submission" date="2008-03" db="EMBL/GenBank/DDBJ databases">
        <title>Complete sequence of Leptothrix cholodnii SP-6.</title>
        <authorList>
            <consortium name="US DOE Joint Genome Institute"/>
            <person name="Copeland A."/>
            <person name="Lucas S."/>
            <person name="Lapidus A."/>
            <person name="Glavina del Rio T."/>
            <person name="Dalin E."/>
            <person name="Tice H."/>
            <person name="Bruce D."/>
            <person name="Goodwin L."/>
            <person name="Pitluck S."/>
            <person name="Chertkov O."/>
            <person name="Brettin T."/>
            <person name="Detter J.C."/>
            <person name="Han C."/>
            <person name="Kuske C.R."/>
            <person name="Schmutz J."/>
            <person name="Larimer F."/>
            <person name="Land M."/>
            <person name="Hauser L."/>
            <person name="Kyrpides N."/>
            <person name="Lykidis A."/>
            <person name="Emerson D."/>
            <person name="Richardson P."/>
        </authorList>
    </citation>
    <scope>NUCLEOTIDE SEQUENCE [LARGE SCALE GENOMIC DNA]</scope>
    <source>
        <strain evidence="5">ATCC 51168 / LMG 8142 / SP-6</strain>
    </source>
</reference>
<dbReference type="InterPro" id="IPR012336">
    <property type="entry name" value="Thioredoxin-like_fold"/>
</dbReference>
<sequence>MLTVKILGSGCANCRKLEAVAREAASAAGVAAEFVKVTDMKAIMAYDLLSTPGLVIDDKLVSSGRIPTQAEVRQWLTA</sequence>
<dbReference type="Proteomes" id="UP000001693">
    <property type="component" value="Chromosome"/>
</dbReference>
<dbReference type="SUPFAM" id="SSF52833">
    <property type="entry name" value="Thioredoxin-like"/>
    <property type="match status" value="1"/>
</dbReference>
<keyword evidence="5" id="KW-1185">Reference proteome</keyword>
<evidence type="ECO:0000313" key="5">
    <source>
        <dbReference type="Proteomes" id="UP000001693"/>
    </source>
</evidence>
<proteinExistence type="predicted"/>
<dbReference type="PIRSF" id="PIRSF037031">
    <property type="entry name" value="Redox_disulphide_2"/>
    <property type="match status" value="1"/>
</dbReference>
<name>B1Y687_LEPCP</name>
<dbReference type="KEGG" id="lch:Lcho_1324"/>
<feature type="disulfide bond" description="Redox-active" evidence="2">
    <location>
        <begin position="11"/>
        <end position="14"/>
    </location>
</feature>
<dbReference type="InterPro" id="IPR005243">
    <property type="entry name" value="THIRX-like_proc"/>
</dbReference>
<dbReference type="EMBL" id="CP001013">
    <property type="protein sequence ID" value="ACB33592.1"/>
    <property type="molecule type" value="Genomic_DNA"/>
</dbReference>
<keyword evidence="2" id="KW-1015">Disulfide bond</keyword>
<evidence type="ECO:0000256" key="1">
    <source>
        <dbReference type="PIRSR" id="PIRSR037031-50"/>
    </source>
</evidence>
<dbReference type="OrthoDB" id="9800630at2"/>
<evidence type="ECO:0000259" key="3">
    <source>
        <dbReference type="Pfam" id="PF13192"/>
    </source>
</evidence>